<keyword evidence="1 2" id="KW-0812">Transmembrane</keyword>
<dbReference type="AlphaFoldDB" id="A0A398CB98"/>
<name>A0A398CB98_9BURK</name>
<dbReference type="EMBL" id="QXJC01000003">
    <property type="protein sequence ID" value="RID98188.1"/>
    <property type="molecule type" value="Genomic_DNA"/>
</dbReference>
<keyword evidence="1" id="KW-1133">Transmembrane helix</keyword>
<feature type="transmembrane region" description="Helical" evidence="1">
    <location>
        <begin position="6"/>
        <end position="27"/>
    </location>
</feature>
<accession>A0A398CB98</accession>
<proteinExistence type="predicted"/>
<protein>
    <submittedName>
        <fullName evidence="2">Twin transmembrane helix small protein</fullName>
    </submittedName>
</protein>
<evidence type="ECO:0000313" key="2">
    <source>
        <dbReference type="EMBL" id="RID98188.1"/>
    </source>
</evidence>
<dbReference type="InterPro" id="IPR021313">
    <property type="entry name" value="DUF2909"/>
</dbReference>
<organism evidence="2 3">
    <name type="scientific">Simplicispira hankyongi</name>
    <dbReference type="NCBI Taxonomy" id="2315688"/>
    <lineage>
        <taxon>Bacteria</taxon>
        <taxon>Pseudomonadati</taxon>
        <taxon>Pseudomonadota</taxon>
        <taxon>Betaproteobacteria</taxon>
        <taxon>Burkholderiales</taxon>
        <taxon>Comamonadaceae</taxon>
        <taxon>Simplicispira</taxon>
    </lineage>
</organism>
<gene>
    <name evidence="2" type="ORF">D3F03_07955</name>
</gene>
<evidence type="ECO:0000313" key="3">
    <source>
        <dbReference type="Proteomes" id="UP000266302"/>
    </source>
</evidence>
<keyword evidence="3" id="KW-1185">Reference proteome</keyword>
<evidence type="ECO:0000256" key="1">
    <source>
        <dbReference type="SAM" id="Phobius"/>
    </source>
</evidence>
<reference evidence="2 3" key="1">
    <citation type="submission" date="2018-09" db="EMBL/GenBank/DDBJ databases">
        <title>Draft genome of Simplicispira sp. NY-02.</title>
        <authorList>
            <person name="Im W.T."/>
        </authorList>
    </citation>
    <scope>NUCLEOTIDE SEQUENCE [LARGE SCALE GENOMIC DNA]</scope>
    <source>
        <strain evidence="2 3">NY-02</strain>
    </source>
</reference>
<dbReference type="OrthoDB" id="8687573at2"/>
<dbReference type="NCBIfam" id="NF033233">
    <property type="entry name" value="twin_helix"/>
    <property type="match status" value="1"/>
</dbReference>
<keyword evidence="1" id="KW-0472">Membrane</keyword>
<comment type="caution">
    <text evidence="2">The sequence shown here is derived from an EMBL/GenBank/DDBJ whole genome shotgun (WGS) entry which is preliminary data.</text>
</comment>
<sequence>MASMKILVALGFLAILASLGTALFFMMRNGKDNKQRGQRMVWALALRVALSILLFVCLLLAWKLGYIQPTGIPLQ</sequence>
<dbReference type="Proteomes" id="UP000266302">
    <property type="component" value="Unassembled WGS sequence"/>
</dbReference>
<feature type="transmembrane region" description="Helical" evidence="1">
    <location>
        <begin position="39"/>
        <end position="62"/>
    </location>
</feature>
<dbReference type="Pfam" id="PF11137">
    <property type="entry name" value="DUF2909"/>
    <property type="match status" value="1"/>
</dbReference>